<dbReference type="GO" id="GO:0000976">
    <property type="term" value="F:transcription cis-regulatory region binding"/>
    <property type="evidence" value="ECO:0007669"/>
    <property type="project" value="TreeGrafter"/>
</dbReference>
<dbReference type="Gene3D" id="1.10.10.60">
    <property type="entry name" value="Homeodomain-like"/>
    <property type="match status" value="1"/>
</dbReference>
<dbReference type="PANTHER" id="PTHR47894:SF1">
    <property type="entry name" value="HTH-TYPE TRANSCRIPTIONAL REGULATOR VQSM"/>
    <property type="match status" value="1"/>
</dbReference>
<evidence type="ECO:0000313" key="5">
    <source>
        <dbReference type="EMBL" id="EJF46432.1"/>
    </source>
</evidence>
<comment type="caution">
    <text evidence="5">The sequence shown here is derived from an EMBL/GenBank/DDBJ whole genome shotgun (WGS) entry which is preliminary data.</text>
</comment>
<dbReference type="SMART" id="SM00342">
    <property type="entry name" value="HTH_ARAC"/>
    <property type="match status" value="1"/>
</dbReference>
<dbReference type="EMBL" id="AKFS01000135">
    <property type="protein sequence ID" value="EJF46432.1"/>
    <property type="molecule type" value="Genomic_DNA"/>
</dbReference>
<sequence>MDYVLDGQYTRLLRNAGIDPSRLLRAAGLPGDALVGPRPVLAPAQHNALIEALSRLAGGAKGAIALATGEGVERFSPPVLAAYCADDALQCLERLARYKPLIGPVRFTVEREASAVGVVITAEGNASPVPAFQVLVETAFLLGIIRSATGEPVNALAATMVEPPQGEDLAEMEEYLGCPLRAGAVDRLVLRAADAALPFTTSHRSMWEYLEPELSRRLADLHSGASMAQRVRACLVELLPSGRCAAGDAARRLGVSRRTLQRRLGQEGTTFSKELASLRHDLALGYLSHAEMGVREVAYLLGYLETNSFLRAFRTWTGTGVGQWRAAHGSGAPA</sequence>
<dbReference type="InterPro" id="IPR009057">
    <property type="entry name" value="Homeodomain-like_sf"/>
</dbReference>
<keyword evidence="6" id="KW-1185">Reference proteome</keyword>
<evidence type="ECO:0000256" key="3">
    <source>
        <dbReference type="ARBA" id="ARBA00023163"/>
    </source>
</evidence>
<evidence type="ECO:0000256" key="2">
    <source>
        <dbReference type="ARBA" id="ARBA00023125"/>
    </source>
</evidence>
<name>J0NNT9_9ACTO</name>
<dbReference type="AlphaFoldDB" id="J0NNT9"/>
<keyword evidence="3" id="KW-0804">Transcription</keyword>
<dbReference type="Pfam" id="PF12833">
    <property type="entry name" value="HTH_18"/>
    <property type="match status" value="1"/>
</dbReference>
<dbReference type="OrthoDB" id="9799345at2"/>
<gene>
    <name evidence="5" type="ORF">HMPREF1317_1731</name>
</gene>
<accession>J0NNT9</accession>
<dbReference type="SUPFAM" id="SSF46689">
    <property type="entry name" value="Homeodomain-like"/>
    <property type="match status" value="1"/>
</dbReference>
<dbReference type="Proteomes" id="UP000004578">
    <property type="component" value="Unassembled WGS sequence"/>
</dbReference>
<organism evidence="5 6">
    <name type="scientific">Schaalia georgiae F0490</name>
    <dbReference type="NCBI Taxonomy" id="1125717"/>
    <lineage>
        <taxon>Bacteria</taxon>
        <taxon>Bacillati</taxon>
        <taxon>Actinomycetota</taxon>
        <taxon>Actinomycetes</taxon>
        <taxon>Actinomycetales</taxon>
        <taxon>Actinomycetaceae</taxon>
        <taxon>Schaalia</taxon>
    </lineage>
</organism>
<proteinExistence type="predicted"/>
<dbReference type="RefSeq" id="WP_005869539.1">
    <property type="nucleotide sequence ID" value="NZ_AKFS01000135.1"/>
</dbReference>
<dbReference type="PATRIC" id="fig|1125717.3.peg.884"/>
<evidence type="ECO:0000259" key="4">
    <source>
        <dbReference type="PROSITE" id="PS01124"/>
    </source>
</evidence>
<dbReference type="Pfam" id="PF12625">
    <property type="entry name" value="Arabinose_bd"/>
    <property type="match status" value="1"/>
</dbReference>
<dbReference type="InterPro" id="IPR032687">
    <property type="entry name" value="AraC-type_N"/>
</dbReference>
<feature type="domain" description="HTH araC/xylS-type" evidence="4">
    <location>
        <begin position="229"/>
        <end position="327"/>
    </location>
</feature>
<reference evidence="5 6" key="1">
    <citation type="submission" date="2012-05" db="EMBL/GenBank/DDBJ databases">
        <authorList>
            <person name="Harkins D.M."/>
            <person name="Madupu R."/>
            <person name="Durkin A.S."/>
            <person name="Torralba M."/>
            <person name="Methe B."/>
            <person name="Sutton G.G."/>
            <person name="Nelson K.E."/>
        </authorList>
    </citation>
    <scope>NUCLEOTIDE SEQUENCE [LARGE SCALE GENOMIC DNA]</scope>
    <source>
        <strain evidence="5 6">F0490</strain>
    </source>
</reference>
<dbReference type="PROSITE" id="PS01124">
    <property type="entry name" value="HTH_ARAC_FAMILY_2"/>
    <property type="match status" value="1"/>
</dbReference>
<keyword evidence="2" id="KW-0238">DNA-binding</keyword>
<keyword evidence="1" id="KW-0805">Transcription regulation</keyword>
<dbReference type="PANTHER" id="PTHR47894">
    <property type="entry name" value="HTH-TYPE TRANSCRIPTIONAL REGULATOR GADX"/>
    <property type="match status" value="1"/>
</dbReference>
<dbReference type="GO" id="GO:0005829">
    <property type="term" value="C:cytosol"/>
    <property type="evidence" value="ECO:0007669"/>
    <property type="project" value="TreeGrafter"/>
</dbReference>
<evidence type="ECO:0000256" key="1">
    <source>
        <dbReference type="ARBA" id="ARBA00023015"/>
    </source>
</evidence>
<evidence type="ECO:0000313" key="6">
    <source>
        <dbReference type="Proteomes" id="UP000004578"/>
    </source>
</evidence>
<dbReference type="GO" id="GO:0003700">
    <property type="term" value="F:DNA-binding transcription factor activity"/>
    <property type="evidence" value="ECO:0007669"/>
    <property type="project" value="InterPro"/>
</dbReference>
<dbReference type="InterPro" id="IPR018060">
    <property type="entry name" value="HTH_AraC"/>
</dbReference>
<protein>
    <submittedName>
        <fullName evidence="5">Transcription regulator AraC N-terminal arabinose-binding domain protein</fullName>
    </submittedName>
</protein>